<dbReference type="GO" id="GO:0004181">
    <property type="term" value="F:metallocarboxypeptidase activity"/>
    <property type="evidence" value="ECO:0007669"/>
    <property type="project" value="InterPro"/>
</dbReference>
<dbReference type="AlphaFoldDB" id="A0A1G2ANR5"/>
<evidence type="ECO:0000256" key="3">
    <source>
        <dbReference type="ARBA" id="ARBA00022801"/>
    </source>
</evidence>
<evidence type="ECO:0000256" key="2">
    <source>
        <dbReference type="ARBA" id="ARBA00022723"/>
    </source>
</evidence>
<dbReference type="GO" id="GO:0016788">
    <property type="term" value="F:hydrolase activity, acting on ester bonds"/>
    <property type="evidence" value="ECO:0007669"/>
    <property type="project" value="InterPro"/>
</dbReference>
<feature type="active site" description="Proton donor/acceptor" evidence="5">
    <location>
        <position position="214"/>
    </location>
</feature>
<keyword evidence="2" id="KW-0479">Metal-binding</keyword>
<evidence type="ECO:0000256" key="5">
    <source>
        <dbReference type="PROSITE-ProRule" id="PRU01379"/>
    </source>
</evidence>
<dbReference type="InterPro" id="IPR055438">
    <property type="entry name" value="AstE_AspA_cat"/>
</dbReference>
<dbReference type="GO" id="GO:0008270">
    <property type="term" value="F:zinc ion binding"/>
    <property type="evidence" value="ECO:0007669"/>
    <property type="project" value="InterPro"/>
</dbReference>
<reference evidence="7 8" key="1">
    <citation type="journal article" date="2016" name="Nat. Commun.">
        <title>Thousands of microbial genomes shed light on interconnected biogeochemical processes in an aquifer system.</title>
        <authorList>
            <person name="Anantharaman K."/>
            <person name="Brown C.T."/>
            <person name="Hug L.A."/>
            <person name="Sharon I."/>
            <person name="Castelle C.J."/>
            <person name="Probst A.J."/>
            <person name="Thomas B.C."/>
            <person name="Singh A."/>
            <person name="Wilkins M.J."/>
            <person name="Karaoz U."/>
            <person name="Brodie E.L."/>
            <person name="Williams K.H."/>
            <person name="Hubbard S.S."/>
            <person name="Banfield J.F."/>
        </authorList>
    </citation>
    <scope>NUCLEOTIDE SEQUENCE [LARGE SCALE GENOMIC DNA]</scope>
</reference>
<dbReference type="Proteomes" id="UP000177165">
    <property type="component" value="Unassembled WGS sequence"/>
</dbReference>
<protein>
    <recommendedName>
        <fullName evidence="6">Peptidase M14 domain-containing protein</fullName>
    </recommendedName>
</protein>
<dbReference type="STRING" id="1798540.A3B74_04225"/>
<dbReference type="Gene3D" id="3.40.630.10">
    <property type="entry name" value="Zn peptidases"/>
    <property type="match status" value="1"/>
</dbReference>
<dbReference type="EMBL" id="MHKB01000014">
    <property type="protein sequence ID" value="OGY78541.1"/>
    <property type="molecule type" value="Genomic_DNA"/>
</dbReference>
<evidence type="ECO:0000259" key="6">
    <source>
        <dbReference type="PROSITE" id="PS52035"/>
    </source>
</evidence>
<accession>A0A1G2ANR5</accession>
<evidence type="ECO:0000313" key="7">
    <source>
        <dbReference type="EMBL" id="OGY78541.1"/>
    </source>
</evidence>
<name>A0A1G2ANR5_9BACT</name>
<dbReference type="SUPFAM" id="SSF53187">
    <property type="entry name" value="Zn-dependent exopeptidases"/>
    <property type="match status" value="1"/>
</dbReference>
<keyword evidence="3" id="KW-0378">Hydrolase</keyword>
<gene>
    <name evidence="7" type="ORF">A3B74_04225</name>
</gene>
<proteinExistence type="inferred from homology"/>
<comment type="similarity">
    <text evidence="5">Belongs to the peptidase M14 family.</text>
</comment>
<comment type="cofactor">
    <cofactor evidence="1">
        <name>Zn(2+)</name>
        <dbReference type="ChEBI" id="CHEBI:29105"/>
    </cofactor>
</comment>
<evidence type="ECO:0000256" key="4">
    <source>
        <dbReference type="ARBA" id="ARBA00022833"/>
    </source>
</evidence>
<keyword evidence="4" id="KW-0862">Zinc</keyword>
<feature type="domain" description="Peptidase M14" evidence="6">
    <location>
        <begin position="1"/>
        <end position="245"/>
    </location>
</feature>
<evidence type="ECO:0000313" key="8">
    <source>
        <dbReference type="Proteomes" id="UP000177165"/>
    </source>
</evidence>
<comment type="caution">
    <text evidence="7">The sequence shown here is derived from an EMBL/GenBank/DDBJ whole genome shotgun (WGS) entry which is preliminary data.</text>
</comment>
<dbReference type="GO" id="GO:0006508">
    <property type="term" value="P:proteolysis"/>
    <property type="evidence" value="ECO:0007669"/>
    <property type="project" value="InterPro"/>
</dbReference>
<dbReference type="InterPro" id="IPR000834">
    <property type="entry name" value="Peptidase_M14"/>
</dbReference>
<dbReference type="PROSITE" id="PS52035">
    <property type="entry name" value="PEPTIDASE_M14"/>
    <property type="match status" value="1"/>
</dbReference>
<organism evidence="7 8">
    <name type="scientific">Candidatus Kerfeldbacteria bacterium RIFCSPHIGHO2_02_FULL_42_14</name>
    <dbReference type="NCBI Taxonomy" id="1798540"/>
    <lineage>
        <taxon>Bacteria</taxon>
        <taxon>Candidatus Kerfeldiibacteriota</taxon>
    </lineage>
</organism>
<evidence type="ECO:0000256" key="1">
    <source>
        <dbReference type="ARBA" id="ARBA00001947"/>
    </source>
</evidence>
<dbReference type="Pfam" id="PF24827">
    <property type="entry name" value="AstE_AspA_cat"/>
    <property type="match status" value="1"/>
</dbReference>
<sequence length="252" mass="29052">MYFSYIQKLTSICAQRHFRLEVISFVGKRNEYPLFKVTIPGNAHKTVCFSAGIHGDEISGSFAMLKLLKSINFKKQNVPKIILFPVANPTGFHACRERNFQNINLNRHFRNHTFKKENRALYNTMKKENVHCFMALHGDDVNTCAYLHAYIRNEQPILLPRKILTSINRYIPICKKSRIFSMQAHNGLIVQPKPDGSFEERMHHEGIPYSFCLEMPYVYSVASAFSLNRTIQAEVAAMKTVIAEYTKSGQKK</sequence>